<proteinExistence type="predicted"/>
<keyword evidence="2" id="KW-1185">Reference proteome</keyword>
<evidence type="ECO:0000313" key="2">
    <source>
        <dbReference type="Proteomes" id="UP001060215"/>
    </source>
</evidence>
<accession>A0ACC0HSZ9</accession>
<reference evidence="1 2" key="1">
    <citation type="journal article" date="2022" name="Plant J.">
        <title>Chromosome-level genome of Camellia lanceoleosa provides a valuable resource for understanding genome evolution and self-incompatibility.</title>
        <authorList>
            <person name="Gong W."/>
            <person name="Xiao S."/>
            <person name="Wang L."/>
            <person name="Liao Z."/>
            <person name="Chang Y."/>
            <person name="Mo W."/>
            <person name="Hu G."/>
            <person name="Li W."/>
            <person name="Zhao G."/>
            <person name="Zhu H."/>
            <person name="Hu X."/>
            <person name="Ji K."/>
            <person name="Xiang X."/>
            <person name="Song Q."/>
            <person name="Yuan D."/>
            <person name="Jin S."/>
            <person name="Zhang L."/>
        </authorList>
    </citation>
    <scope>NUCLEOTIDE SEQUENCE [LARGE SCALE GENOMIC DNA]</scope>
    <source>
        <strain evidence="1">SQ_2022a</strain>
    </source>
</reference>
<gene>
    <name evidence="1" type="ORF">LOK49_LG05G02504</name>
</gene>
<evidence type="ECO:0000313" key="1">
    <source>
        <dbReference type="EMBL" id="KAI8015627.1"/>
    </source>
</evidence>
<organism evidence="1 2">
    <name type="scientific">Camellia lanceoleosa</name>
    <dbReference type="NCBI Taxonomy" id="1840588"/>
    <lineage>
        <taxon>Eukaryota</taxon>
        <taxon>Viridiplantae</taxon>
        <taxon>Streptophyta</taxon>
        <taxon>Embryophyta</taxon>
        <taxon>Tracheophyta</taxon>
        <taxon>Spermatophyta</taxon>
        <taxon>Magnoliopsida</taxon>
        <taxon>eudicotyledons</taxon>
        <taxon>Gunneridae</taxon>
        <taxon>Pentapetalae</taxon>
        <taxon>asterids</taxon>
        <taxon>Ericales</taxon>
        <taxon>Theaceae</taxon>
        <taxon>Camellia</taxon>
    </lineage>
</organism>
<comment type="caution">
    <text evidence="1">The sequence shown here is derived from an EMBL/GenBank/DDBJ whole genome shotgun (WGS) entry which is preliminary data.</text>
</comment>
<dbReference type="Proteomes" id="UP001060215">
    <property type="component" value="Chromosome 4"/>
</dbReference>
<protein>
    <submittedName>
        <fullName evidence="1">Uncharacterized protein</fullName>
    </submittedName>
</protein>
<dbReference type="EMBL" id="CM045761">
    <property type="protein sequence ID" value="KAI8015627.1"/>
    <property type="molecule type" value="Genomic_DNA"/>
</dbReference>
<sequence length="300" mass="34702">MDDKKTMSKVKRKKVKAIFELTWGRKLQGTTFPLPQGYSEISAELQRERQKNAELIERTSILEAQIQKRDMDKYGRGGTENGGSLLREGSCKAPLFLFPKAITGNYPSAKERSFKKFKSQKAEFSGQKIEDGNNKTFQTRHDTRCVPPRETNLENFIVNWMSMDDNKTMSKVKRKKVKAIFEVTPFAMLSHVATGIRGSTLVRAKILISFFFPFWILELRRLVAYAKSGANLLAKLILQDQHDSYRWKCLFRTPLNNYNAVVLLHRDRLPYPHCLLFPSELNQGKHVVRENERKLRGTKT</sequence>
<name>A0ACC0HSZ9_9ERIC</name>